<feature type="chain" id="PRO_5030571922" evidence="2">
    <location>
        <begin position="20"/>
        <end position="311"/>
    </location>
</feature>
<keyword evidence="1" id="KW-1133">Transmembrane helix</keyword>
<feature type="transmembrane region" description="Helical" evidence="1">
    <location>
        <begin position="257"/>
        <end position="278"/>
    </location>
</feature>
<dbReference type="EMBL" id="HBNR01029175">
    <property type="protein sequence ID" value="CAE4582528.1"/>
    <property type="molecule type" value="Transcribed_RNA"/>
</dbReference>
<accession>A0A7S4QG14</accession>
<evidence type="ECO:0000256" key="1">
    <source>
        <dbReference type="SAM" id="Phobius"/>
    </source>
</evidence>
<protein>
    <submittedName>
        <fullName evidence="3">Uncharacterized protein</fullName>
    </submittedName>
</protein>
<proteinExistence type="predicted"/>
<gene>
    <name evidence="3" type="ORF">AMON00008_LOCUS19869</name>
</gene>
<dbReference type="AlphaFoldDB" id="A0A7S4QG14"/>
<evidence type="ECO:0000313" key="3">
    <source>
        <dbReference type="EMBL" id="CAE4582528.1"/>
    </source>
</evidence>
<evidence type="ECO:0000256" key="2">
    <source>
        <dbReference type="SAM" id="SignalP"/>
    </source>
</evidence>
<keyword evidence="1" id="KW-0812">Transmembrane</keyword>
<keyword evidence="2" id="KW-0732">Signal</keyword>
<feature type="signal peptide" evidence="2">
    <location>
        <begin position="1"/>
        <end position="19"/>
    </location>
</feature>
<reference evidence="3" key="1">
    <citation type="submission" date="2021-01" db="EMBL/GenBank/DDBJ databases">
        <authorList>
            <person name="Corre E."/>
            <person name="Pelletier E."/>
            <person name="Niang G."/>
            <person name="Scheremetjew M."/>
            <person name="Finn R."/>
            <person name="Kale V."/>
            <person name="Holt S."/>
            <person name="Cochrane G."/>
            <person name="Meng A."/>
            <person name="Brown T."/>
            <person name="Cohen L."/>
        </authorList>
    </citation>
    <scope>NUCLEOTIDE SEQUENCE</scope>
    <source>
        <strain evidence="3">CCMP3105</strain>
    </source>
</reference>
<organism evidence="3">
    <name type="scientific">Alexandrium monilatum</name>
    <dbReference type="NCBI Taxonomy" id="311494"/>
    <lineage>
        <taxon>Eukaryota</taxon>
        <taxon>Sar</taxon>
        <taxon>Alveolata</taxon>
        <taxon>Dinophyceae</taxon>
        <taxon>Gonyaulacales</taxon>
        <taxon>Pyrocystaceae</taxon>
        <taxon>Alexandrium</taxon>
    </lineage>
</organism>
<sequence>MVRNFALILGCAGILSASAANYNYDCEAGYDRWQTAWTDEKKKWCCAYDSRGCPGDSTPDAFNCFNNQNNWRQAWSDTKKDWCCENSRRWSDDHQGFCCQRKKGCHSGGDGNPVTFDCDAGKNNLAGWSDAKRHWCCQRSNLGCEQAFDCQAGLEMAEMGWSDQKKEWCCSHQQLGCPEHCNDYANRRNWPRHKVCYCCKTRGLACPPVYYPPNIPDHHVIVCLNNDRFQKLYEVDNAVSDAASDDVTSKVVPRRSLGVLAAGGVLALALGVFTLMAVRAGFRHVYRVGYNTMNEKASAGVENQELKDATE</sequence>
<name>A0A7S4QG14_9DINO</name>
<keyword evidence="1" id="KW-0472">Membrane</keyword>